<dbReference type="InterPro" id="IPR005653">
    <property type="entry name" value="OstA-like_N"/>
</dbReference>
<proteinExistence type="inferred from homology"/>
<reference evidence="8 9" key="1">
    <citation type="submission" date="2018-04" db="EMBL/GenBank/DDBJ databases">
        <title>Altererythrobacter sp. HME9302 genome sequencing and assembly.</title>
        <authorList>
            <person name="Kang H."/>
            <person name="Kim H."/>
            <person name="Joh K."/>
        </authorList>
    </citation>
    <scope>NUCLEOTIDE SEQUENCE [LARGE SCALE GENOMIC DNA]</scope>
    <source>
        <strain evidence="8 9">HME9302</strain>
    </source>
</reference>
<comment type="similarity">
    <text evidence="4">Belongs to the LptD family.</text>
</comment>
<evidence type="ECO:0000259" key="7">
    <source>
        <dbReference type="Pfam" id="PF13100"/>
    </source>
</evidence>
<feature type="chain" id="PRO_5017093264" description="LPS-assembly protein LptD" evidence="4">
    <location>
        <begin position="38"/>
        <end position="831"/>
    </location>
</feature>
<dbReference type="GO" id="GO:0043165">
    <property type="term" value="P:Gram-negative-bacterium-type cell outer membrane assembly"/>
    <property type="evidence" value="ECO:0007669"/>
    <property type="project" value="UniProtKB-UniRule"/>
</dbReference>
<dbReference type="GO" id="GO:0009279">
    <property type="term" value="C:cell outer membrane"/>
    <property type="evidence" value="ECO:0007669"/>
    <property type="project" value="UniProtKB-SubCell"/>
</dbReference>
<feature type="region of interest" description="Disordered" evidence="5">
    <location>
        <begin position="43"/>
        <end position="105"/>
    </location>
</feature>
<keyword evidence="3 4" id="KW-0998">Cell outer membrane</keyword>
<dbReference type="PANTHER" id="PTHR30189">
    <property type="entry name" value="LPS-ASSEMBLY PROTEIN"/>
    <property type="match status" value="1"/>
</dbReference>
<comment type="caution">
    <text evidence="4">Lacks conserved residue(s) required for the propagation of feature annotation.</text>
</comment>
<evidence type="ECO:0000313" key="8">
    <source>
        <dbReference type="EMBL" id="RDC59527.1"/>
    </source>
</evidence>
<keyword evidence="2 4" id="KW-0472">Membrane</keyword>
<dbReference type="HAMAP" id="MF_01411">
    <property type="entry name" value="LPS_assembly_LptD"/>
    <property type="match status" value="1"/>
</dbReference>
<comment type="function">
    <text evidence="4">Involved in the assembly of lipopolysaccharide (LPS) at the surface of the outer membrane.</text>
</comment>
<feature type="signal peptide" evidence="4">
    <location>
        <begin position="1"/>
        <end position="37"/>
    </location>
</feature>
<dbReference type="Pfam" id="PF13100">
    <property type="entry name" value="OstA_2"/>
    <property type="match status" value="1"/>
</dbReference>
<dbReference type="PANTHER" id="PTHR30189:SF1">
    <property type="entry name" value="LPS-ASSEMBLY PROTEIN LPTD"/>
    <property type="match status" value="1"/>
</dbReference>
<evidence type="ECO:0000256" key="5">
    <source>
        <dbReference type="SAM" id="MobiDB-lite"/>
    </source>
</evidence>
<evidence type="ECO:0000256" key="4">
    <source>
        <dbReference type="HAMAP-Rule" id="MF_01411"/>
    </source>
</evidence>
<evidence type="ECO:0000259" key="6">
    <source>
        <dbReference type="Pfam" id="PF04453"/>
    </source>
</evidence>
<dbReference type="GO" id="GO:1990351">
    <property type="term" value="C:transporter complex"/>
    <property type="evidence" value="ECO:0007669"/>
    <property type="project" value="TreeGrafter"/>
</dbReference>
<dbReference type="GO" id="GO:0015920">
    <property type="term" value="P:lipopolysaccharide transport"/>
    <property type="evidence" value="ECO:0007669"/>
    <property type="project" value="InterPro"/>
</dbReference>
<dbReference type="InterPro" id="IPR007543">
    <property type="entry name" value="LptD_C"/>
</dbReference>
<dbReference type="AlphaFoldDB" id="A0A369Q8E0"/>
<feature type="domain" description="LptD C-terminal" evidence="6">
    <location>
        <begin position="392"/>
        <end position="757"/>
    </location>
</feature>
<keyword evidence="9" id="KW-1185">Reference proteome</keyword>
<dbReference type="Gene3D" id="2.60.450.10">
    <property type="entry name" value="Lipopolysaccharide (LPS) transport protein A like domain"/>
    <property type="match status" value="1"/>
</dbReference>
<dbReference type="RefSeq" id="WP_115365869.1">
    <property type="nucleotide sequence ID" value="NZ_QBKA01000002.1"/>
</dbReference>
<comment type="subunit">
    <text evidence="4">Component of the lipopolysaccharide transport and assembly complex.</text>
</comment>
<feature type="domain" description="Organic solvent tolerance-like N-terminal" evidence="7">
    <location>
        <begin position="115"/>
        <end position="211"/>
    </location>
</feature>
<comment type="subcellular location">
    <subcellularLocation>
        <location evidence="4">Cell outer membrane</location>
    </subcellularLocation>
</comment>
<evidence type="ECO:0000256" key="1">
    <source>
        <dbReference type="ARBA" id="ARBA00022729"/>
    </source>
</evidence>
<gene>
    <name evidence="4" type="primary">lptD</name>
    <name evidence="8" type="ORF">HME9302_00717</name>
</gene>
<protein>
    <recommendedName>
        <fullName evidence="4">LPS-assembly protein LptD</fullName>
    </recommendedName>
</protein>
<keyword evidence="1 4" id="KW-0732">Signal</keyword>
<dbReference type="Proteomes" id="UP000253727">
    <property type="component" value="Unassembled WGS sequence"/>
</dbReference>
<accession>A0A369Q8E0</accession>
<comment type="caution">
    <text evidence="8">The sequence shown here is derived from an EMBL/GenBank/DDBJ whole genome shotgun (WGS) entry which is preliminary data.</text>
</comment>
<evidence type="ECO:0000313" key="9">
    <source>
        <dbReference type="Proteomes" id="UP000253727"/>
    </source>
</evidence>
<dbReference type="OrthoDB" id="9760225at2"/>
<sequence length="831" mass="91844" precursor="true">MLPRPCHYPKPSFRQDNAIRALSAALLAAALPATAYAQDGAAPGVETAGGKTEIPDPASPIFEGEQQDGFPTIEAGEQPLPELPQSEQQDSALPGTLPPPPDGQVAFEADAVEYTSDGDTVTATGNVILREENAVLRSDTVVYDRKAGIITASGNTVVRTDDQQSVRADRVIYDRIGGGITATGNVRFVDAEGNQLFTDTVQLTDAFEVGSMEDLLLSLREGGRLAARSGERLEDGSVQLRQAAYSACAVETSDGCPKKPSWRVTAREVNYSAADKRIRFEGARLELFGLSLLPLPGLTLNTDGEPVSGFLIPNIRFSESNGVEVSGSYYWKLAENKELTASAYVFSDVPPMVSAQWKHLTDKGAYQITGYGTYSRRISSFTGIPTSERDPRGYLFANGRFQFDPNWSFTGSARIASDRTFLRRYDISRDDRLRSIAELERIDRDSYFSLAGYATQTLRLNADQGQVPIALPVLDYRRRLADPVLGGKVELQVNTLAITRTEGQDTQRAFAGARWDLRKLTPAGQAVTFTALARGDVYHSDQNGLTLTPSYRGDSGWQARAIGLVAADVQWPFVGEAFGGTQVLTPRVQFVASPPIRNLAIPNEDSRAVDLEDSNLFALNRFPGYDRVEDGARITYGADWQLTIPGWRLDATVGQTYRLDNQRNLLPSGTGLSDQFSDFVGRTRIRYRDFLKFTHRYRLDKDNLAIRRNEFDATVGTARTYGEIGYLRLNRNITTVEDLQDREELRLAGRVAFADYWSIFGSGVFNLTDREEDPLSGSDGFEAVRTRLGFAYQDDCLELGFTWRRDFADSGDARRGNTFQLNFALRNLGFR</sequence>
<evidence type="ECO:0000256" key="2">
    <source>
        <dbReference type="ARBA" id="ARBA00023136"/>
    </source>
</evidence>
<name>A0A369Q8E0_9SPHN</name>
<evidence type="ECO:0000256" key="3">
    <source>
        <dbReference type="ARBA" id="ARBA00023237"/>
    </source>
</evidence>
<organism evidence="8 9">
    <name type="scientific">Alteripontixanthobacter maritimus</name>
    <dbReference type="NCBI Taxonomy" id="2161824"/>
    <lineage>
        <taxon>Bacteria</taxon>
        <taxon>Pseudomonadati</taxon>
        <taxon>Pseudomonadota</taxon>
        <taxon>Alphaproteobacteria</taxon>
        <taxon>Sphingomonadales</taxon>
        <taxon>Erythrobacteraceae</taxon>
        <taxon>Alteripontixanthobacter</taxon>
    </lineage>
</organism>
<dbReference type="EMBL" id="QBKA01000002">
    <property type="protein sequence ID" value="RDC59527.1"/>
    <property type="molecule type" value="Genomic_DNA"/>
</dbReference>
<dbReference type="InterPro" id="IPR020889">
    <property type="entry name" value="LipoPS_assembly_LptD"/>
</dbReference>
<feature type="compositionally biased region" description="Low complexity" evidence="5">
    <location>
        <begin position="77"/>
        <end position="89"/>
    </location>
</feature>
<dbReference type="InterPro" id="IPR050218">
    <property type="entry name" value="LptD"/>
</dbReference>
<dbReference type="Pfam" id="PF04453">
    <property type="entry name" value="LptD"/>
    <property type="match status" value="1"/>
</dbReference>